<feature type="region of interest" description="Disordered" evidence="1">
    <location>
        <begin position="20"/>
        <end position="66"/>
    </location>
</feature>
<evidence type="ECO:0000256" key="1">
    <source>
        <dbReference type="SAM" id="MobiDB-lite"/>
    </source>
</evidence>
<dbReference type="GO" id="GO:0008235">
    <property type="term" value="F:metalloexopeptidase activity"/>
    <property type="evidence" value="ECO:0007669"/>
    <property type="project" value="InterPro"/>
</dbReference>
<protein>
    <submittedName>
        <fullName evidence="3">M28 family peptidase</fullName>
    </submittedName>
</protein>
<dbReference type="AlphaFoldDB" id="A0A6N9YLD6"/>
<dbReference type="Pfam" id="PF04389">
    <property type="entry name" value="Peptidase_M28"/>
    <property type="match status" value="1"/>
</dbReference>
<dbReference type="InterPro" id="IPR045175">
    <property type="entry name" value="M28_fam"/>
</dbReference>
<dbReference type="Proteomes" id="UP000469185">
    <property type="component" value="Unassembled WGS sequence"/>
</dbReference>
<evidence type="ECO:0000259" key="2">
    <source>
        <dbReference type="Pfam" id="PF04389"/>
    </source>
</evidence>
<sequence>MDRYLVGCVAAVALLAGACDQAGPETPSVPPESPAGESPAPTATVPLTPTPSPTPSPTPTPEPEPVEFDADAAVETIRWLAEEIGPREGTSEEFHEAAAELEERFAGFGYDVTQVPVPVPAGNSWGVDVPDGESANVIADPPGFDPAEPHVIIGAHLDTVPQAPGAEDNASGVAVLMELARMASEEDVPVPVRFIAFGAEEPRGEGDDLHHFGSQQYVADMPDDEQEALLAMVSLDRVGVGAEHVPVCTGGTGTTSIRDDLVEAAEDADVPAETCENRASDHWSFEKADLPAARLGSVPFEGYHSPEDLPSVIDTDQLDRVGHLMWAWLTDL</sequence>
<evidence type="ECO:0000313" key="3">
    <source>
        <dbReference type="EMBL" id="NED95727.1"/>
    </source>
</evidence>
<dbReference type="EMBL" id="JAAGOB010000005">
    <property type="protein sequence ID" value="NED95727.1"/>
    <property type="molecule type" value="Genomic_DNA"/>
</dbReference>
<feature type="domain" description="Peptidase M28" evidence="2">
    <location>
        <begin position="136"/>
        <end position="328"/>
    </location>
</feature>
<reference evidence="3 4" key="1">
    <citation type="submission" date="2020-02" db="EMBL/GenBank/DDBJ databases">
        <authorList>
            <person name="Li X.-J."/>
            <person name="Feng X.-M."/>
        </authorList>
    </citation>
    <scope>NUCLEOTIDE SEQUENCE [LARGE SCALE GENOMIC DNA]</scope>
    <source>
        <strain evidence="3 4">CGMCC 4.7225</strain>
    </source>
</reference>
<dbReference type="SUPFAM" id="SSF53187">
    <property type="entry name" value="Zn-dependent exopeptidases"/>
    <property type="match status" value="1"/>
</dbReference>
<organism evidence="3 4">
    <name type="scientific">Phytoactinopolyspora alkaliphila</name>
    <dbReference type="NCBI Taxonomy" id="1783498"/>
    <lineage>
        <taxon>Bacteria</taxon>
        <taxon>Bacillati</taxon>
        <taxon>Actinomycetota</taxon>
        <taxon>Actinomycetes</taxon>
        <taxon>Jiangellales</taxon>
        <taxon>Jiangellaceae</taxon>
        <taxon>Phytoactinopolyspora</taxon>
    </lineage>
</organism>
<accession>A0A6N9YLD6</accession>
<feature type="compositionally biased region" description="Pro residues" evidence="1">
    <location>
        <begin position="48"/>
        <end position="63"/>
    </location>
</feature>
<dbReference type="GO" id="GO:0006508">
    <property type="term" value="P:proteolysis"/>
    <property type="evidence" value="ECO:0007669"/>
    <property type="project" value="InterPro"/>
</dbReference>
<comment type="caution">
    <text evidence="3">The sequence shown here is derived from an EMBL/GenBank/DDBJ whole genome shotgun (WGS) entry which is preliminary data.</text>
</comment>
<dbReference type="PANTHER" id="PTHR12147">
    <property type="entry name" value="METALLOPEPTIDASE M28 FAMILY MEMBER"/>
    <property type="match status" value="1"/>
</dbReference>
<dbReference type="Gene3D" id="3.40.630.10">
    <property type="entry name" value="Zn peptidases"/>
    <property type="match status" value="1"/>
</dbReference>
<name>A0A6N9YLD6_9ACTN</name>
<dbReference type="InterPro" id="IPR007484">
    <property type="entry name" value="Peptidase_M28"/>
</dbReference>
<gene>
    <name evidence="3" type="ORF">G1H11_10425</name>
</gene>
<dbReference type="PANTHER" id="PTHR12147:SF26">
    <property type="entry name" value="PEPTIDASE M28 DOMAIN-CONTAINING PROTEIN"/>
    <property type="match status" value="1"/>
</dbReference>
<dbReference type="PROSITE" id="PS51257">
    <property type="entry name" value="PROKAR_LIPOPROTEIN"/>
    <property type="match status" value="1"/>
</dbReference>
<evidence type="ECO:0000313" key="4">
    <source>
        <dbReference type="Proteomes" id="UP000469185"/>
    </source>
</evidence>
<proteinExistence type="predicted"/>
<keyword evidence="4" id="KW-1185">Reference proteome</keyword>
<feature type="compositionally biased region" description="Low complexity" evidence="1">
    <location>
        <begin position="34"/>
        <end position="47"/>
    </location>
</feature>